<dbReference type="RefSeq" id="XP_031872544.1">
    <property type="nucleotide sequence ID" value="XM_032012851.1"/>
</dbReference>
<sequence>MYRISEELASKSHWNRGRAGSIKPRQPRQPPPPPAPKPQPPDPYISSAKFESRISESDRVIADLGTMHPASLKLYPQVDVRNGISGRTKAMRVGGR</sequence>
<organism evidence="2 3">
    <name type="scientific">Venustampulla echinocandica</name>
    <dbReference type="NCBI Taxonomy" id="2656787"/>
    <lineage>
        <taxon>Eukaryota</taxon>
        <taxon>Fungi</taxon>
        <taxon>Dikarya</taxon>
        <taxon>Ascomycota</taxon>
        <taxon>Pezizomycotina</taxon>
        <taxon>Leotiomycetes</taxon>
        <taxon>Helotiales</taxon>
        <taxon>Pleuroascaceae</taxon>
        <taxon>Venustampulla</taxon>
    </lineage>
</organism>
<feature type="region of interest" description="Disordered" evidence="1">
    <location>
        <begin position="1"/>
        <end position="46"/>
    </location>
</feature>
<evidence type="ECO:0000256" key="1">
    <source>
        <dbReference type="SAM" id="MobiDB-lite"/>
    </source>
</evidence>
<evidence type="ECO:0000313" key="2">
    <source>
        <dbReference type="EMBL" id="RDL39888.1"/>
    </source>
</evidence>
<accession>A0A370TWN9</accession>
<feature type="compositionally biased region" description="Basic and acidic residues" evidence="1">
    <location>
        <begin position="1"/>
        <end position="10"/>
    </location>
</feature>
<protein>
    <submittedName>
        <fullName evidence="2">Uncharacterized protein</fullName>
    </submittedName>
</protein>
<name>A0A370TWN9_9HELO</name>
<dbReference type="Proteomes" id="UP000254866">
    <property type="component" value="Unassembled WGS sequence"/>
</dbReference>
<evidence type="ECO:0000313" key="3">
    <source>
        <dbReference type="Proteomes" id="UP000254866"/>
    </source>
</evidence>
<dbReference type="EMBL" id="NPIC01000002">
    <property type="protein sequence ID" value="RDL39888.1"/>
    <property type="molecule type" value="Genomic_DNA"/>
</dbReference>
<proteinExistence type="predicted"/>
<feature type="compositionally biased region" description="Pro residues" evidence="1">
    <location>
        <begin position="27"/>
        <end position="43"/>
    </location>
</feature>
<keyword evidence="3" id="KW-1185">Reference proteome</keyword>
<reference evidence="2 3" key="1">
    <citation type="journal article" date="2018" name="IMA Fungus">
        <title>IMA Genome-F 9: Draft genome sequence of Annulohypoxylon stygium, Aspergillus mulundensis, Berkeleyomyces basicola (syn. Thielaviopsis basicola), Ceratocystis smalleyi, two Cercospora beticola strains, Coleophoma cylindrospora, Fusarium fracticaudum, Phialophora cf. hyalina, and Morchella septimelata.</title>
        <authorList>
            <person name="Wingfield B.D."/>
            <person name="Bills G.F."/>
            <person name="Dong Y."/>
            <person name="Huang W."/>
            <person name="Nel W.J."/>
            <person name="Swalarsk-Parry B.S."/>
            <person name="Vaghefi N."/>
            <person name="Wilken P.M."/>
            <person name="An Z."/>
            <person name="de Beer Z.W."/>
            <person name="De Vos L."/>
            <person name="Chen L."/>
            <person name="Duong T.A."/>
            <person name="Gao Y."/>
            <person name="Hammerbacher A."/>
            <person name="Kikkert J.R."/>
            <person name="Li Y."/>
            <person name="Li H."/>
            <person name="Li K."/>
            <person name="Li Q."/>
            <person name="Liu X."/>
            <person name="Ma X."/>
            <person name="Naidoo K."/>
            <person name="Pethybridge S.J."/>
            <person name="Sun J."/>
            <person name="Steenkamp E.T."/>
            <person name="van der Nest M.A."/>
            <person name="van Wyk S."/>
            <person name="Wingfield M.J."/>
            <person name="Xiong C."/>
            <person name="Yue Q."/>
            <person name="Zhang X."/>
        </authorList>
    </citation>
    <scope>NUCLEOTIDE SEQUENCE [LARGE SCALE GENOMIC DNA]</scope>
    <source>
        <strain evidence="2 3">BP 5553</strain>
    </source>
</reference>
<dbReference type="AlphaFoldDB" id="A0A370TWN9"/>
<gene>
    <name evidence="2" type="ORF">BP5553_04228</name>
</gene>
<dbReference type="GeneID" id="43597077"/>
<comment type="caution">
    <text evidence="2">The sequence shown here is derived from an EMBL/GenBank/DDBJ whole genome shotgun (WGS) entry which is preliminary data.</text>
</comment>